<evidence type="ECO:0000256" key="11">
    <source>
        <dbReference type="HAMAP-Rule" id="MF_00228"/>
    </source>
</evidence>
<organism evidence="12 13">
    <name type="scientific">Macrococcus brunensis</name>
    <dbReference type="NCBI Taxonomy" id="198483"/>
    <lineage>
        <taxon>Bacteria</taxon>
        <taxon>Bacillati</taxon>
        <taxon>Bacillota</taxon>
        <taxon>Bacilli</taxon>
        <taxon>Bacillales</taxon>
        <taxon>Staphylococcaceae</taxon>
        <taxon>Macrococcus</taxon>
    </lineage>
</organism>
<feature type="binding site" evidence="11">
    <location>
        <position position="158"/>
    </location>
    <ligand>
        <name>ATP</name>
        <dbReference type="ChEBI" id="CHEBI:30616"/>
    </ligand>
</feature>
<keyword evidence="9 11" id="KW-0460">Magnesium</keyword>
<reference evidence="12 13" key="1">
    <citation type="submission" date="2019-01" db="EMBL/GenBank/DDBJ databases">
        <title>Draft genome sequences of the type strains of six Macrococcus species.</title>
        <authorList>
            <person name="Mazhar S."/>
            <person name="Altermann E."/>
            <person name="Hill C."/>
            <person name="Mcauliffe O."/>
        </authorList>
    </citation>
    <scope>NUCLEOTIDE SEQUENCE [LARGE SCALE GENOMIC DNA]</scope>
    <source>
        <strain evidence="12 13">CCM4811</strain>
    </source>
</reference>
<keyword evidence="8 11" id="KW-0067">ATP-binding</keyword>
<feature type="binding site" evidence="11">
    <location>
        <position position="185"/>
    </location>
    <ligand>
        <name>substrate</name>
    </ligand>
</feature>
<evidence type="ECO:0000256" key="8">
    <source>
        <dbReference type="ARBA" id="ARBA00022840"/>
    </source>
</evidence>
<feature type="binding site" evidence="11">
    <location>
        <position position="114"/>
    </location>
    <ligand>
        <name>ATP</name>
        <dbReference type="ChEBI" id="CHEBI:30616"/>
    </ligand>
</feature>
<dbReference type="Proteomes" id="UP000295310">
    <property type="component" value="Unassembled WGS sequence"/>
</dbReference>
<keyword evidence="10 11" id="KW-0784">Thiamine biosynthesis</keyword>
<dbReference type="GO" id="GO:0005524">
    <property type="term" value="F:ATP binding"/>
    <property type="evidence" value="ECO:0007669"/>
    <property type="project" value="UniProtKB-UniRule"/>
</dbReference>
<dbReference type="HAMAP" id="MF_00228">
    <property type="entry name" value="Thz_kinase"/>
    <property type="match status" value="1"/>
</dbReference>
<dbReference type="InterPro" id="IPR000417">
    <property type="entry name" value="Hyethyz_kinase"/>
</dbReference>
<evidence type="ECO:0000256" key="4">
    <source>
        <dbReference type="ARBA" id="ARBA00022679"/>
    </source>
</evidence>
<dbReference type="GO" id="GO:0000287">
    <property type="term" value="F:magnesium ion binding"/>
    <property type="evidence" value="ECO:0007669"/>
    <property type="project" value="UniProtKB-UniRule"/>
</dbReference>
<dbReference type="NCBIfam" id="NF006830">
    <property type="entry name" value="PRK09355.1"/>
    <property type="match status" value="1"/>
</dbReference>
<dbReference type="GO" id="GO:0009228">
    <property type="term" value="P:thiamine biosynthetic process"/>
    <property type="evidence" value="ECO:0007669"/>
    <property type="project" value="UniProtKB-KW"/>
</dbReference>
<evidence type="ECO:0000313" key="13">
    <source>
        <dbReference type="Proteomes" id="UP000295310"/>
    </source>
</evidence>
<evidence type="ECO:0000256" key="6">
    <source>
        <dbReference type="ARBA" id="ARBA00022741"/>
    </source>
</evidence>
<evidence type="ECO:0000256" key="5">
    <source>
        <dbReference type="ARBA" id="ARBA00022723"/>
    </source>
</evidence>
<dbReference type="EC" id="2.7.1.50" evidence="11"/>
<evidence type="ECO:0000256" key="1">
    <source>
        <dbReference type="ARBA" id="ARBA00001771"/>
    </source>
</evidence>
<dbReference type="RefSeq" id="WP_133432158.1">
    <property type="nucleotide sequence ID" value="NZ_SCWA01000011.1"/>
</dbReference>
<dbReference type="Pfam" id="PF02110">
    <property type="entry name" value="HK"/>
    <property type="match status" value="1"/>
</dbReference>
<comment type="cofactor">
    <cofactor evidence="2 11">
        <name>Mg(2+)</name>
        <dbReference type="ChEBI" id="CHEBI:18420"/>
    </cofactor>
</comment>
<feature type="binding site" evidence="11">
    <location>
        <position position="38"/>
    </location>
    <ligand>
        <name>substrate</name>
    </ligand>
</feature>
<evidence type="ECO:0000256" key="7">
    <source>
        <dbReference type="ARBA" id="ARBA00022777"/>
    </source>
</evidence>
<comment type="similarity">
    <text evidence="11">Belongs to the Thz kinase family.</text>
</comment>
<keyword evidence="6 11" id="KW-0547">Nucleotide-binding</keyword>
<dbReference type="CDD" id="cd01170">
    <property type="entry name" value="THZ_kinase"/>
    <property type="match status" value="1"/>
</dbReference>
<dbReference type="GO" id="GO:0004417">
    <property type="term" value="F:hydroxyethylthiazole kinase activity"/>
    <property type="evidence" value="ECO:0007669"/>
    <property type="project" value="UniProtKB-UniRule"/>
</dbReference>
<keyword evidence="13" id="KW-1185">Reference proteome</keyword>
<comment type="pathway">
    <text evidence="3 11">Cofactor biosynthesis; thiamine diphosphate biosynthesis; 4-methyl-5-(2-phosphoethyl)-thiazole from 5-(2-hydroxyethyl)-4-methylthiazole: step 1/1.</text>
</comment>
<protein>
    <recommendedName>
        <fullName evidence="11">Hydroxyethylthiazole kinase</fullName>
        <ecNumber evidence="11">2.7.1.50</ecNumber>
    </recommendedName>
    <alternativeName>
        <fullName evidence="11">4-methyl-5-beta-hydroxyethylthiazole kinase</fullName>
        <shortName evidence="11">TH kinase</shortName>
        <shortName evidence="11">Thz kinase</shortName>
    </alternativeName>
</protein>
<dbReference type="PIRSF" id="PIRSF000513">
    <property type="entry name" value="Thz_kinase"/>
    <property type="match status" value="1"/>
</dbReference>
<dbReference type="PRINTS" id="PR01099">
    <property type="entry name" value="HYETHTZKNASE"/>
</dbReference>
<keyword evidence="4 11" id="KW-0808">Transferase</keyword>
<comment type="catalytic activity">
    <reaction evidence="1 11">
        <text>5-(2-hydroxyethyl)-4-methylthiazole + ATP = 4-methyl-5-(2-phosphooxyethyl)-thiazole + ADP + H(+)</text>
        <dbReference type="Rhea" id="RHEA:24212"/>
        <dbReference type="ChEBI" id="CHEBI:15378"/>
        <dbReference type="ChEBI" id="CHEBI:17957"/>
        <dbReference type="ChEBI" id="CHEBI:30616"/>
        <dbReference type="ChEBI" id="CHEBI:58296"/>
        <dbReference type="ChEBI" id="CHEBI:456216"/>
        <dbReference type="EC" id="2.7.1.50"/>
    </reaction>
</comment>
<evidence type="ECO:0000313" key="12">
    <source>
        <dbReference type="EMBL" id="TDL96807.1"/>
    </source>
</evidence>
<dbReference type="AlphaFoldDB" id="A0A4R6BD97"/>
<dbReference type="EMBL" id="SCWA01000011">
    <property type="protein sequence ID" value="TDL96807.1"/>
    <property type="molecule type" value="Genomic_DNA"/>
</dbReference>
<dbReference type="GO" id="GO:0009229">
    <property type="term" value="P:thiamine diphosphate biosynthetic process"/>
    <property type="evidence" value="ECO:0007669"/>
    <property type="project" value="UniProtKB-UniRule"/>
</dbReference>
<dbReference type="SUPFAM" id="SSF53613">
    <property type="entry name" value="Ribokinase-like"/>
    <property type="match status" value="1"/>
</dbReference>
<accession>A0A4R6BD97</accession>
<evidence type="ECO:0000256" key="9">
    <source>
        <dbReference type="ARBA" id="ARBA00022842"/>
    </source>
</evidence>
<dbReference type="OrthoDB" id="9778146at2"/>
<proteinExistence type="inferred from homology"/>
<evidence type="ECO:0000256" key="3">
    <source>
        <dbReference type="ARBA" id="ARBA00004868"/>
    </source>
</evidence>
<comment type="function">
    <text evidence="11">Catalyzes the phosphorylation of the hydroxyl group of 4-methyl-5-beta-hydroxyethylthiazole (THZ).</text>
</comment>
<comment type="caution">
    <text evidence="12">The sequence shown here is derived from an EMBL/GenBank/DDBJ whole genome shotgun (WGS) entry which is preliminary data.</text>
</comment>
<keyword evidence="7 11" id="KW-0418">Kinase</keyword>
<name>A0A4R6BD97_9STAP</name>
<dbReference type="UniPathway" id="UPA00060">
    <property type="reaction ID" value="UER00139"/>
</dbReference>
<evidence type="ECO:0000256" key="10">
    <source>
        <dbReference type="ARBA" id="ARBA00022977"/>
    </source>
</evidence>
<evidence type="ECO:0000256" key="2">
    <source>
        <dbReference type="ARBA" id="ARBA00001946"/>
    </source>
</evidence>
<gene>
    <name evidence="11" type="primary">thiM</name>
    <name evidence="12" type="ORF">ERX27_07195</name>
</gene>
<sequence length="261" mass="27770">MRLNQIRQNNPLIICLTNDVVKNFTANGLLALGASPAMATEVEELEDFIKHAGAVLINIGSLTKESMPSMEKAAEAANKFGVPVVLDPVACSATAFRKNFCLKLIENYDISVIRGNASELKGLIEEATMKGTDSDLSLDTVAIAQAAGGQLETAVIVTGAQDAVYAQGKVKKLSNGTEMLTKVTGGGCLLGAIVSAFIYNEVEPTLDDLVEAVSYYNVAAERAESLDNGTLPGHFQINLLDMLNSIDENDVAENMRVEEVS</sequence>
<keyword evidence="5 11" id="KW-0479">Metal-binding</keyword>
<dbReference type="Gene3D" id="3.40.1190.20">
    <property type="match status" value="1"/>
</dbReference>
<dbReference type="InterPro" id="IPR029056">
    <property type="entry name" value="Ribokinase-like"/>
</dbReference>